<evidence type="ECO:0000313" key="2">
    <source>
        <dbReference type="EMBL" id="AFB26853.1"/>
    </source>
</evidence>
<evidence type="ECO:0000313" key="3">
    <source>
        <dbReference type="Proteomes" id="UP000007997"/>
    </source>
</evidence>
<accession>H6PVM3</accession>
<sequence>MLDRQLIVFAPKSDAIIKAVFFGAKVIVLVPVTAFCNYTSSSHL</sequence>
<keyword evidence="3" id="KW-1185">Reference proteome</keyword>
<protein>
    <submittedName>
        <fullName evidence="2">Uncharacterized protein</fullName>
    </submittedName>
</protein>
<dbReference type="KEGG" id="rph:RSA_06930"/>
<evidence type="ECO:0000256" key="1">
    <source>
        <dbReference type="SAM" id="Phobius"/>
    </source>
</evidence>
<keyword evidence="1" id="KW-0812">Transmembrane</keyword>
<proteinExistence type="predicted"/>
<organism evidence="2 3">
    <name type="scientific">Rickettsia philipii (strain 364D)</name>
    <dbReference type="NCBI Taxonomy" id="481009"/>
    <lineage>
        <taxon>Bacteria</taxon>
        <taxon>Pseudomonadati</taxon>
        <taxon>Pseudomonadota</taxon>
        <taxon>Alphaproteobacteria</taxon>
        <taxon>Rickettsiales</taxon>
        <taxon>Rickettsiaceae</taxon>
        <taxon>Rickettsieae</taxon>
        <taxon>Rickettsia</taxon>
        <taxon>spotted fever group</taxon>
    </lineage>
</organism>
<dbReference type="EMBL" id="CP003308">
    <property type="protein sequence ID" value="AFB26853.1"/>
    <property type="molecule type" value="Genomic_DNA"/>
</dbReference>
<dbReference type="HOGENOM" id="CLU_3221397_0_0_5"/>
<keyword evidence="1" id="KW-0472">Membrane</keyword>
<dbReference type="Proteomes" id="UP000007997">
    <property type="component" value="Chromosome"/>
</dbReference>
<keyword evidence="1" id="KW-1133">Transmembrane helix</keyword>
<dbReference type="AlphaFoldDB" id="H6PVM3"/>
<reference evidence="3" key="1">
    <citation type="submission" date="2012-02" db="EMBL/GenBank/DDBJ databases">
        <title>Complete genome sequence of Rickettsia philipii strain 364D.</title>
        <authorList>
            <person name="Johnson S.L."/>
            <person name="Munk A.C."/>
            <person name="Han S."/>
            <person name="Bruce D.C."/>
            <person name="Dasch G.A."/>
        </authorList>
    </citation>
    <scope>NUCLEOTIDE SEQUENCE [LARGE SCALE GENOMIC DNA]</scope>
    <source>
        <strain evidence="3">364D</strain>
    </source>
</reference>
<gene>
    <name evidence="2" type="ordered locus">RSA_06930</name>
</gene>
<feature type="transmembrane region" description="Helical" evidence="1">
    <location>
        <begin position="15"/>
        <end position="38"/>
    </location>
</feature>
<name>H6PVM3_RICP3</name>
<dbReference type="RefSeq" id="WP_014365046.1">
    <property type="nucleotide sequence ID" value="NC_016930.1"/>
</dbReference>